<sequence>MTEKRDYTEYWKEKWQNRETFFHRAKNHPFLEKNLEKILNKNGRILFPCCGKEVDMAWLASLGHQVVGVELSDVACEQFFSENGLKFSIKMLDQFKLFSSEDGRLRIYNGDFFNFGLKYEKPFESVWDRGSYVALPKELREMYPSHMKNLLEENARYLLDVVEYDQSLYSGPPFSISPDEVNVNFGSLFNCEIIEQKEIKPCHPGMDQVVPNISKMSEEKNQTKTYPDFWEERWNKKEIGFHQKTNHAYLVKHLGKLVLNKNKIRILFPFCGKAVDMAWLASLGHEVVGVEFVQMACEQFFSENNIKFTVKDLGDLKLFSSEDGRIKIYNGDFFKFNTKLEKPFECVWDRGAYGALHYDMRVKYAEHMKNLLVSSVRYLLDVFEYDTSLFPGPPHSCPQEEIQKLYGSEFKLELLESEKTISISQKLSDLNQPLDKLYFITK</sequence>
<dbReference type="PANTHER" id="PTHR10259">
    <property type="entry name" value="THIOPURINE S-METHYLTRANSFERASE"/>
    <property type="match status" value="1"/>
</dbReference>
<evidence type="ECO:0000313" key="9">
    <source>
        <dbReference type="EMBL" id="RNA26971.1"/>
    </source>
</evidence>
<keyword evidence="10" id="KW-1185">Reference proteome</keyword>
<evidence type="ECO:0000256" key="2">
    <source>
        <dbReference type="ARBA" id="ARBA00004496"/>
    </source>
</evidence>
<dbReference type="FunFam" id="3.40.50.150:FF:000101">
    <property type="entry name" value="Thiopurine S-methyltransferase"/>
    <property type="match status" value="2"/>
</dbReference>
<dbReference type="GO" id="GO:0032259">
    <property type="term" value="P:methylation"/>
    <property type="evidence" value="ECO:0007669"/>
    <property type="project" value="UniProtKB-KW"/>
</dbReference>
<dbReference type="InterPro" id="IPR029063">
    <property type="entry name" value="SAM-dependent_MTases_sf"/>
</dbReference>
<dbReference type="STRING" id="10195.A0A3M7RTT8"/>
<dbReference type="InterPro" id="IPR025835">
    <property type="entry name" value="Thiopurine_S-MeTrfase"/>
</dbReference>
<keyword evidence="7 9" id="KW-0808">Transferase</keyword>
<dbReference type="GO" id="GO:0008119">
    <property type="term" value="F:thiopurine S-methyltransferase activity"/>
    <property type="evidence" value="ECO:0007669"/>
    <property type="project" value="UniProtKB-EC"/>
</dbReference>
<evidence type="ECO:0000256" key="6">
    <source>
        <dbReference type="ARBA" id="ARBA00022603"/>
    </source>
</evidence>
<evidence type="ECO:0000256" key="4">
    <source>
        <dbReference type="ARBA" id="ARBA00011905"/>
    </source>
</evidence>
<proteinExistence type="inferred from homology"/>
<evidence type="ECO:0000256" key="8">
    <source>
        <dbReference type="ARBA" id="ARBA00022691"/>
    </source>
</evidence>
<dbReference type="EC" id="2.1.1.67" evidence="4"/>
<gene>
    <name evidence="9" type="ORF">BpHYR1_041186</name>
</gene>
<protein>
    <recommendedName>
        <fullName evidence="4">thiopurine S-methyltransferase</fullName>
        <ecNumber evidence="4">2.1.1.67</ecNumber>
    </recommendedName>
</protein>
<organism evidence="9 10">
    <name type="scientific">Brachionus plicatilis</name>
    <name type="common">Marine rotifer</name>
    <name type="synonym">Brachionus muelleri</name>
    <dbReference type="NCBI Taxonomy" id="10195"/>
    <lineage>
        <taxon>Eukaryota</taxon>
        <taxon>Metazoa</taxon>
        <taxon>Spiralia</taxon>
        <taxon>Gnathifera</taxon>
        <taxon>Rotifera</taxon>
        <taxon>Eurotatoria</taxon>
        <taxon>Monogononta</taxon>
        <taxon>Pseudotrocha</taxon>
        <taxon>Ploima</taxon>
        <taxon>Brachionidae</taxon>
        <taxon>Brachionus</taxon>
    </lineage>
</organism>
<name>A0A3M7RTT8_BRAPC</name>
<dbReference type="EMBL" id="REGN01002626">
    <property type="protein sequence ID" value="RNA26971.1"/>
    <property type="molecule type" value="Genomic_DNA"/>
</dbReference>
<dbReference type="AlphaFoldDB" id="A0A3M7RTT8"/>
<comment type="catalytic activity">
    <reaction evidence="1">
        <text>S-adenosyl-L-methionine + a thiopurine = S-adenosyl-L-homocysteine + a thiopurine S-methylether.</text>
        <dbReference type="EC" id="2.1.1.67"/>
    </reaction>
</comment>
<dbReference type="Proteomes" id="UP000276133">
    <property type="component" value="Unassembled WGS sequence"/>
</dbReference>
<dbReference type="Gene3D" id="3.40.50.150">
    <property type="entry name" value="Vaccinia Virus protein VP39"/>
    <property type="match status" value="2"/>
</dbReference>
<dbReference type="PROSITE" id="PS51585">
    <property type="entry name" value="SAM_MT_TPMT"/>
    <property type="match status" value="2"/>
</dbReference>
<dbReference type="PANTHER" id="PTHR10259:SF11">
    <property type="entry name" value="THIOPURINE S-METHYLTRANSFERASE"/>
    <property type="match status" value="1"/>
</dbReference>
<evidence type="ECO:0000313" key="10">
    <source>
        <dbReference type="Proteomes" id="UP000276133"/>
    </source>
</evidence>
<dbReference type="InterPro" id="IPR008854">
    <property type="entry name" value="TPMT"/>
</dbReference>
<accession>A0A3M7RTT8</accession>
<evidence type="ECO:0000256" key="1">
    <source>
        <dbReference type="ARBA" id="ARBA00000903"/>
    </source>
</evidence>
<reference evidence="9 10" key="1">
    <citation type="journal article" date="2018" name="Sci. Rep.">
        <title>Genomic signatures of local adaptation to the degree of environmental predictability in rotifers.</title>
        <authorList>
            <person name="Franch-Gras L."/>
            <person name="Hahn C."/>
            <person name="Garcia-Roger E.M."/>
            <person name="Carmona M.J."/>
            <person name="Serra M."/>
            <person name="Gomez A."/>
        </authorList>
    </citation>
    <scope>NUCLEOTIDE SEQUENCE [LARGE SCALE GENOMIC DNA]</scope>
    <source>
        <strain evidence="9">HYR1</strain>
    </source>
</reference>
<keyword evidence="6 9" id="KW-0489">Methyltransferase</keyword>
<comment type="subcellular location">
    <subcellularLocation>
        <location evidence="2">Cytoplasm</location>
    </subcellularLocation>
</comment>
<dbReference type="Pfam" id="PF05724">
    <property type="entry name" value="TPMT"/>
    <property type="match status" value="2"/>
</dbReference>
<comment type="caution">
    <text evidence="9">The sequence shown here is derived from an EMBL/GenBank/DDBJ whole genome shotgun (WGS) entry which is preliminary data.</text>
</comment>
<dbReference type="SUPFAM" id="SSF53335">
    <property type="entry name" value="S-adenosyl-L-methionine-dependent methyltransferases"/>
    <property type="match status" value="2"/>
</dbReference>
<evidence type="ECO:0000256" key="3">
    <source>
        <dbReference type="ARBA" id="ARBA00008145"/>
    </source>
</evidence>
<evidence type="ECO:0000256" key="5">
    <source>
        <dbReference type="ARBA" id="ARBA00022490"/>
    </source>
</evidence>
<keyword evidence="5" id="KW-0963">Cytoplasm</keyword>
<dbReference type="OrthoDB" id="276151at2759"/>
<evidence type="ECO:0000256" key="7">
    <source>
        <dbReference type="ARBA" id="ARBA00022679"/>
    </source>
</evidence>
<keyword evidence="8" id="KW-0949">S-adenosyl-L-methionine</keyword>
<dbReference type="HAMAP" id="MF_00812">
    <property type="entry name" value="Thiopur_methtran"/>
    <property type="match status" value="2"/>
</dbReference>
<comment type="similarity">
    <text evidence="3">Belongs to the class I-like SAM-binding methyltransferase superfamily. TPMT family.</text>
</comment>
<dbReference type="GO" id="GO:0005737">
    <property type="term" value="C:cytoplasm"/>
    <property type="evidence" value="ECO:0007669"/>
    <property type="project" value="UniProtKB-SubCell"/>
</dbReference>